<dbReference type="PANTHER" id="PTHR35862:SF1">
    <property type="entry name" value="FELS-2 PROPHAGE PROTEIN"/>
    <property type="match status" value="1"/>
</dbReference>
<evidence type="ECO:0000313" key="2">
    <source>
        <dbReference type="EMBL" id="ODA12436.1"/>
    </source>
</evidence>
<dbReference type="STRING" id="1891224.BBP83_11145"/>
<dbReference type="InterPro" id="IPR014507">
    <property type="entry name" value="Baseplate_assembly_J_pred"/>
</dbReference>
<feature type="domain" description="Baseplate J-like C-terminal" evidence="1">
    <location>
        <begin position="219"/>
        <end position="295"/>
    </location>
</feature>
<evidence type="ECO:0000313" key="3">
    <source>
        <dbReference type="Proteomes" id="UP000186553"/>
    </source>
</evidence>
<dbReference type="PIRSF" id="PIRSF020481">
    <property type="entry name" value="BAP"/>
    <property type="match status" value="1"/>
</dbReference>
<reference evidence="2 3" key="1">
    <citation type="submission" date="2016-07" db="EMBL/GenBank/DDBJ databases">
        <title>Acinetobacter sp. ANC 4603.</title>
        <authorList>
            <person name="Radolfova-Krizova L."/>
            <person name="Nemec A."/>
        </authorList>
    </citation>
    <scope>NUCLEOTIDE SEQUENCE [LARGE SCALE GENOMIC DNA]</scope>
    <source>
        <strain evidence="2 3">ANC 4603</strain>
    </source>
</reference>
<evidence type="ECO:0000259" key="1">
    <source>
        <dbReference type="Pfam" id="PF26079"/>
    </source>
</evidence>
<dbReference type="AlphaFoldDB" id="A0A1C3CUT0"/>
<protein>
    <submittedName>
        <fullName evidence="2">Phage baseplate protein</fullName>
    </submittedName>
</protein>
<name>A0A1C3CUT0_9GAMM</name>
<comment type="caution">
    <text evidence="2">The sequence shown here is derived from an EMBL/GenBank/DDBJ whole genome shotgun (WGS) entry which is preliminary data.</text>
</comment>
<keyword evidence="3" id="KW-1185">Reference proteome</keyword>
<sequence>MSTVNFSQLPTPNLIQELDYETIFHERKENFIALYPESEQEQWRTTLNRESDPVVKIIQENVYLELLYRNKCNVDARSLLLAYAEGPDLDHLALTEYGLIRLLITPEDNSVVPSLPAIYESDERLKERCLLSFDGMNTAGSSNAYKFFSLSSDGRVDGIKVYSHIDQPYLLDIIISQIDANNGEASEELINIVQNALDPEHVRPVCDRPIVKSSIAIPYQINARLFVGKNAEDSLLLEAANIRIQNYIKNARKNGQSIRLSALYAALHVEGINQVIIDTPMTDIEIDVYHHPYCTSTSIKIGGVE</sequence>
<dbReference type="PANTHER" id="PTHR35862">
    <property type="entry name" value="FELS-2 PROPHAGE PROTEIN"/>
    <property type="match status" value="1"/>
</dbReference>
<dbReference type="Pfam" id="PF26079">
    <property type="entry name" value="Baseplate_J_C"/>
    <property type="match status" value="1"/>
</dbReference>
<dbReference type="InterPro" id="IPR058530">
    <property type="entry name" value="Baseplate_J-like_C"/>
</dbReference>
<accession>A0A1C3CUT0</accession>
<proteinExistence type="predicted"/>
<dbReference type="Proteomes" id="UP000186553">
    <property type="component" value="Unassembled WGS sequence"/>
</dbReference>
<dbReference type="InterPro" id="IPR052726">
    <property type="entry name" value="Phage_Baseplate_Hub"/>
</dbReference>
<dbReference type="RefSeq" id="WP_068888933.1">
    <property type="nucleotide sequence ID" value="NZ_CBCRUU010000014.1"/>
</dbReference>
<organism evidence="2 3">
    <name type="scientific">Acinetobacter celticus</name>
    <dbReference type="NCBI Taxonomy" id="1891224"/>
    <lineage>
        <taxon>Bacteria</taxon>
        <taxon>Pseudomonadati</taxon>
        <taxon>Pseudomonadota</taxon>
        <taxon>Gammaproteobacteria</taxon>
        <taxon>Moraxellales</taxon>
        <taxon>Moraxellaceae</taxon>
        <taxon>Acinetobacter</taxon>
    </lineage>
</organism>
<dbReference type="OrthoDB" id="9793802at2"/>
<dbReference type="EMBL" id="MBDL01000011">
    <property type="protein sequence ID" value="ODA12436.1"/>
    <property type="molecule type" value="Genomic_DNA"/>
</dbReference>
<gene>
    <name evidence="2" type="ORF">BBP83_11145</name>
</gene>